<dbReference type="AlphaFoldDB" id="A0A814KCM7"/>
<accession>A0A814KCM7</accession>
<evidence type="ECO:0000313" key="4">
    <source>
        <dbReference type="Proteomes" id="UP000663879"/>
    </source>
</evidence>
<dbReference type="Proteomes" id="UP000663879">
    <property type="component" value="Unassembled WGS sequence"/>
</dbReference>
<proteinExistence type="predicted"/>
<gene>
    <name evidence="3" type="ORF">OXX778_LOCUS18663</name>
</gene>
<evidence type="ECO:0000313" key="3">
    <source>
        <dbReference type="EMBL" id="CAF1047589.1"/>
    </source>
</evidence>
<feature type="non-terminal residue" evidence="3">
    <location>
        <position position="1"/>
    </location>
</feature>
<keyword evidence="4" id="KW-1185">Reference proteome</keyword>
<dbReference type="EMBL" id="CAJNOC010005270">
    <property type="protein sequence ID" value="CAF1047589.1"/>
    <property type="molecule type" value="Genomic_DNA"/>
</dbReference>
<feature type="transmembrane region" description="Helical" evidence="2">
    <location>
        <begin position="14"/>
        <end position="38"/>
    </location>
</feature>
<comment type="caution">
    <text evidence="3">The sequence shown here is derived from an EMBL/GenBank/DDBJ whole genome shotgun (WGS) entry which is preliminary data.</text>
</comment>
<name>A0A814KCM7_9BILA</name>
<keyword evidence="2" id="KW-0472">Membrane</keyword>
<evidence type="ECO:0000256" key="1">
    <source>
        <dbReference type="SAM" id="MobiDB-lite"/>
    </source>
</evidence>
<reference evidence="3" key="1">
    <citation type="submission" date="2021-02" db="EMBL/GenBank/DDBJ databases">
        <authorList>
            <person name="Nowell W R."/>
        </authorList>
    </citation>
    <scope>NUCLEOTIDE SEQUENCE</scope>
    <source>
        <strain evidence="3">Ploen Becks lab</strain>
    </source>
</reference>
<evidence type="ECO:0000256" key="2">
    <source>
        <dbReference type="SAM" id="Phobius"/>
    </source>
</evidence>
<feature type="compositionally biased region" description="Low complexity" evidence="1">
    <location>
        <begin position="50"/>
        <end position="113"/>
    </location>
</feature>
<protein>
    <submittedName>
        <fullName evidence="3">Uncharacterized protein</fullName>
    </submittedName>
</protein>
<organism evidence="3 4">
    <name type="scientific">Brachionus calyciflorus</name>
    <dbReference type="NCBI Taxonomy" id="104777"/>
    <lineage>
        <taxon>Eukaryota</taxon>
        <taxon>Metazoa</taxon>
        <taxon>Spiralia</taxon>
        <taxon>Gnathifera</taxon>
        <taxon>Rotifera</taxon>
        <taxon>Eurotatoria</taxon>
        <taxon>Monogononta</taxon>
        <taxon>Pseudotrocha</taxon>
        <taxon>Ploima</taxon>
        <taxon>Brachionidae</taxon>
        <taxon>Brachionus</taxon>
    </lineage>
</organism>
<keyword evidence="2" id="KW-0812">Transmembrane</keyword>
<feature type="region of interest" description="Disordered" evidence="1">
    <location>
        <begin position="50"/>
        <end position="132"/>
    </location>
</feature>
<feature type="compositionally biased region" description="Polar residues" evidence="1">
    <location>
        <begin position="114"/>
        <end position="131"/>
    </location>
</feature>
<keyword evidence="2" id="KW-1133">Transmembrane helix</keyword>
<sequence length="164" mass="17116">MVPVKQRGILLSKVAIYASLAGGFAIILLVGLLCGLVARPNNCIKQTTIAQSSTTTSTTSTTRPTTTTTTTTTSTTTSTTTTTKASSVTTSPTTTTTTRASTSTLTQSTATRSLPSSITASTNAPITTGQPVDNIRLPDYLIPTNYNLELKVFFDPIGDDTTND</sequence>